<proteinExistence type="predicted"/>
<keyword evidence="1" id="KW-0812">Transmembrane</keyword>
<organism evidence="2 3">
    <name type="scientific">Mycobacterium simulans</name>
    <dbReference type="NCBI Taxonomy" id="627089"/>
    <lineage>
        <taxon>Bacteria</taxon>
        <taxon>Bacillati</taxon>
        <taxon>Actinomycetota</taxon>
        <taxon>Actinomycetes</taxon>
        <taxon>Mycobacteriales</taxon>
        <taxon>Mycobacteriaceae</taxon>
        <taxon>Mycobacterium</taxon>
    </lineage>
</organism>
<dbReference type="Proteomes" id="UP000554965">
    <property type="component" value="Unassembled WGS sequence"/>
</dbReference>
<keyword evidence="3" id="KW-1185">Reference proteome</keyword>
<feature type="transmembrane region" description="Helical" evidence="1">
    <location>
        <begin position="155"/>
        <end position="175"/>
    </location>
</feature>
<feature type="transmembrane region" description="Helical" evidence="1">
    <location>
        <begin position="187"/>
        <end position="207"/>
    </location>
</feature>
<keyword evidence="1" id="KW-0472">Membrane</keyword>
<feature type="transmembrane region" description="Helical" evidence="1">
    <location>
        <begin position="79"/>
        <end position="97"/>
    </location>
</feature>
<dbReference type="EMBL" id="OCTY01000002">
    <property type="protein sequence ID" value="SOJ56644.1"/>
    <property type="molecule type" value="Genomic_DNA"/>
</dbReference>
<reference evidence="2 3" key="1">
    <citation type="submission" date="2017-10" db="EMBL/GenBank/DDBJ databases">
        <authorList>
            <consortium name="Urmite Genomes"/>
        </authorList>
    </citation>
    <scope>NUCLEOTIDE SEQUENCE [LARGE SCALE GENOMIC DNA]</scope>
    <source>
        <strain evidence="2 3">FB-527</strain>
    </source>
</reference>
<name>A0A7Z7NC15_9MYCO</name>
<dbReference type="Pfam" id="PF17198">
    <property type="entry name" value="AveC_like"/>
    <property type="match status" value="1"/>
</dbReference>
<keyword evidence="1" id="KW-1133">Transmembrane helix</keyword>
<evidence type="ECO:0000313" key="3">
    <source>
        <dbReference type="Proteomes" id="UP000554965"/>
    </source>
</evidence>
<protein>
    <recommendedName>
        <fullName evidence="4">DUF5135 domain-containing protein</fullName>
    </recommendedName>
</protein>
<evidence type="ECO:0000313" key="2">
    <source>
        <dbReference type="EMBL" id="SOJ56644.1"/>
    </source>
</evidence>
<sequence>MATTQTAPSEVAPPTERKRGSMWVAVWVASWVVVAVALLGVIAYFARKGAVSERIRNPEVSGAPRPVQPLFGYHHWLELFQIFTIISMSIIIVVYVVAWRRYGAHPVLLMGIVTTLIVWQDPIMNWSPYAVYNPELWHWPEDWPLVSLSPTVEPFLVIGYIMFYLGPYFPAIWILRKIQARRPVDSFVWRHPLISLALIILPVGIVIDAMLEMTLVRTGFYIYSQVIPFGSAFVGETYQFPFIWETVMVTFVMIPAGVLLYRDDTGRTVVEKLTQRLRIFTRRPTLGMFVVMFVLINLAYFGYGTGFAVIKWTRAATSVACPWPYPEAKVYDPQGFYEKNGQQGPYSVGIWSTWMSAQPNGRPHVQLGSTSDRCAPGHG</sequence>
<feature type="transmembrane region" description="Helical" evidence="1">
    <location>
        <begin position="102"/>
        <end position="119"/>
    </location>
</feature>
<dbReference type="AlphaFoldDB" id="A0A7Z7NC15"/>
<dbReference type="RefSeq" id="WP_186244232.1">
    <property type="nucleotide sequence ID" value="NZ_OCTY01000002.1"/>
</dbReference>
<accession>A0A7Z7NC15</accession>
<feature type="transmembrane region" description="Helical" evidence="1">
    <location>
        <begin position="242"/>
        <end position="262"/>
    </location>
</feature>
<comment type="caution">
    <text evidence="2">The sequence shown here is derived from an EMBL/GenBank/DDBJ whole genome shotgun (WGS) entry which is preliminary data.</text>
</comment>
<feature type="transmembrane region" description="Helical" evidence="1">
    <location>
        <begin position="24"/>
        <end position="46"/>
    </location>
</feature>
<evidence type="ECO:0000256" key="1">
    <source>
        <dbReference type="SAM" id="Phobius"/>
    </source>
</evidence>
<feature type="transmembrane region" description="Helical" evidence="1">
    <location>
        <begin position="283"/>
        <end position="303"/>
    </location>
</feature>
<evidence type="ECO:0008006" key="4">
    <source>
        <dbReference type="Google" id="ProtNLM"/>
    </source>
</evidence>
<dbReference type="InterPro" id="IPR033459">
    <property type="entry name" value="AveC-like"/>
</dbReference>
<gene>
    <name evidence="2" type="ORF">MSIMFB_04120</name>
</gene>